<protein>
    <recommendedName>
        <fullName evidence="2">Stc1 domain-containing protein</fullName>
    </recommendedName>
</protein>
<name>W9YEC5_9EURO</name>
<dbReference type="HOGENOM" id="CLU_067851_0_0_1"/>
<dbReference type="Pfam" id="PF12898">
    <property type="entry name" value="Stc1"/>
    <property type="match status" value="1"/>
</dbReference>
<gene>
    <name evidence="3" type="ORF">A1O1_03958</name>
</gene>
<evidence type="ECO:0000313" key="4">
    <source>
        <dbReference type="Proteomes" id="UP000019484"/>
    </source>
</evidence>
<dbReference type="eggNOG" id="ENOG502SB6E">
    <property type="taxonomic scope" value="Eukaryota"/>
</dbReference>
<dbReference type="AlphaFoldDB" id="W9YEC5"/>
<dbReference type="RefSeq" id="XP_007723047.1">
    <property type="nucleotide sequence ID" value="XM_007724857.1"/>
</dbReference>
<dbReference type="STRING" id="1182541.W9YEC5"/>
<evidence type="ECO:0000259" key="2">
    <source>
        <dbReference type="Pfam" id="PF12898"/>
    </source>
</evidence>
<dbReference type="GeneID" id="19158846"/>
<dbReference type="InterPro" id="IPR024630">
    <property type="entry name" value="Stc1"/>
</dbReference>
<evidence type="ECO:0000313" key="3">
    <source>
        <dbReference type="EMBL" id="EXJ90853.1"/>
    </source>
</evidence>
<dbReference type="EMBL" id="AMWN01000003">
    <property type="protein sequence ID" value="EXJ90853.1"/>
    <property type="molecule type" value="Genomic_DNA"/>
</dbReference>
<dbReference type="OrthoDB" id="3514033at2759"/>
<comment type="caution">
    <text evidence="3">The sequence shown here is derived from an EMBL/GenBank/DDBJ whole genome shotgun (WGS) entry which is preliminary data.</text>
</comment>
<proteinExistence type="predicted"/>
<feature type="region of interest" description="Disordered" evidence="1">
    <location>
        <begin position="244"/>
        <end position="268"/>
    </location>
</feature>
<organism evidence="3 4">
    <name type="scientific">Capronia coronata CBS 617.96</name>
    <dbReference type="NCBI Taxonomy" id="1182541"/>
    <lineage>
        <taxon>Eukaryota</taxon>
        <taxon>Fungi</taxon>
        <taxon>Dikarya</taxon>
        <taxon>Ascomycota</taxon>
        <taxon>Pezizomycotina</taxon>
        <taxon>Eurotiomycetes</taxon>
        <taxon>Chaetothyriomycetidae</taxon>
        <taxon>Chaetothyriales</taxon>
        <taxon>Herpotrichiellaceae</taxon>
        <taxon>Capronia</taxon>
    </lineage>
</organism>
<evidence type="ECO:0000256" key="1">
    <source>
        <dbReference type="SAM" id="MobiDB-lite"/>
    </source>
</evidence>
<keyword evidence="4" id="KW-1185">Reference proteome</keyword>
<dbReference type="Proteomes" id="UP000019484">
    <property type="component" value="Unassembled WGS sequence"/>
</dbReference>
<accession>W9YEC5</accession>
<sequence length="268" mass="29036">MPSLASATVKPTNEDGRYDNVDIGTMVKCGVCNVNRFVGRYSNNQRQRYQEAVFREQHGGPRAPRPTCLQCTPGNVQEMKCTGCGIIKTLDAFSKAQRKKPDHAKCIGCQQEILDRVPNLADAVEEEVIREEYTTRRAEAFAGMSNMGSTLPSVSGSASQAPSTTASGGILLAGSAQPWGANPAPALLSATGSISDTEESVVARTAPRAASTYSSNNYARGGFARQGAYRAPTEARVLNQIHREEMQQQQFQAGSRREDSDDESDFEY</sequence>
<reference evidence="3 4" key="1">
    <citation type="submission" date="2013-03" db="EMBL/GenBank/DDBJ databases">
        <title>The Genome Sequence of Capronia coronata CBS 617.96.</title>
        <authorList>
            <consortium name="The Broad Institute Genomics Platform"/>
            <person name="Cuomo C."/>
            <person name="de Hoog S."/>
            <person name="Gorbushina A."/>
            <person name="Walker B."/>
            <person name="Young S.K."/>
            <person name="Zeng Q."/>
            <person name="Gargeya S."/>
            <person name="Fitzgerald M."/>
            <person name="Haas B."/>
            <person name="Abouelleil A."/>
            <person name="Allen A.W."/>
            <person name="Alvarado L."/>
            <person name="Arachchi H.M."/>
            <person name="Berlin A.M."/>
            <person name="Chapman S.B."/>
            <person name="Gainer-Dewar J."/>
            <person name="Goldberg J."/>
            <person name="Griggs A."/>
            <person name="Gujja S."/>
            <person name="Hansen M."/>
            <person name="Howarth C."/>
            <person name="Imamovic A."/>
            <person name="Ireland A."/>
            <person name="Larimer J."/>
            <person name="McCowan C."/>
            <person name="Murphy C."/>
            <person name="Pearson M."/>
            <person name="Poon T.W."/>
            <person name="Priest M."/>
            <person name="Roberts A."/>
            <person name="Saif S."/>
            <person name="Shea T."/>
            <person name="Sisk P."/>
            <person name="Sykes S."/>
            <person name="Wortman J."/>
            <person name="Nusbaum C."/>
            <person name="Birren B."/>
        </authorList>
    </citation>
    <scope>NUCLEOTIDE SEQUENCE [LARGE SCALE GENOMIC DNA]</scope>
    <source>
        <strain evidence="3 4">CBS 617.96</strain>
    </source>
</reference>
<feature type="domain" description="Stc1" evidence="2">
    <location>
        <begin position="28"/>
        <end position="111"/>
    </location>
</feature>